<comment type="caution">
    <text evidence="4">The sequence shown here is derived from an EMBL/GenBank/DDBJ whole genome shotgun (WGS) entry which is preliminary data.</text>
</comment>
<organism evidence="4 5">
    <name type="scientific">Conyzicola nivalis</name>
    <dbReference type="NCBI Taxonomy" id="1477021"/>
    <lineage>
        <taxon>Bacteria</taxon>
        <taxon>Bacillati</taxon>
        <taxon>Actinomycetota</taxon>
        <taxon>Actinomycetes</taxon>
        <taxon>Micrococcales</taxon>
        <taxon>Microbacteriaceae</taxon>
        <taxon>Conyzicola</taxon>
    </lineage>
</organism>
<gene>
    <name evidence="4" type="ORF">GCM10010979_29960</name>
</gene>
<comment type="similarity">
    <text evidence="1">Belongs to the NmrA-type oxidoreductase family.</text>
</comment>
<dbReference type="AlphaFoldDB" id="A0A916WLK9"/>
<dbReference type="InterPro" id="IPR036291">
    <property type="entry name" value="NAD(P)-bd_dom_sf"/>
</dbReference>
<dbReference type="Gene3D" id="3.90.25.10">
    <property type="entry name" value="UDP-galactose 4-epimerase, domain 1"/>
    <property type="match status" value="1"/>
</dbReference>
<dbReference type="PANTHER" id="PTHR42748:SF7">
    <property type="entry name" value="NMRA LIKE REDOX SENSOR 1-RELATED"/>
    <property type="match status" value="1"/>
</dbReference>
<dbReference type="Proteomes" id="UP000606922">
    <property type="component" value="Unassembled WGS sequence"/>
</dbReference>
<dbReference type="Pfam" id="PF05368">
    <property type="entry name" value="NmrA"/>
    <property type="match status" value="1"/>
</dbReference>
<dbReference type="Gene3D" id="3.40.50.720">
    <property type="entry name" value="NAD(P)-binding Rossmann-like Domain"/>
    <property type="match status" value="1"/>
</dbReference>
<proteinExistence type="inferred from homology"/>
<evidence type="ECO:0000259" key="3">
    <source>
        <dbReference type="Pfam" id="PF05368"/>
    </source>
</evidence>
<keyword evidence="5" id="KW-1185">Reference proteome</keyword>
<dbReference type="InterPro" id="IPR051164">
    <property type="entry name" value="NmrA-like_oxidored"/>
</dbReference>
<reference evidence="4" key="2">
    <citation type="submission" date="2020-09" db="EMBL/GenBank/DDBJ databases">
        <authorList>
            <person name="Sun Q."/>
            <person name="Zhou Y."/>
        </authorList>
    </citation>
    <scope>NUCLEOTIDE SEQUENCE</scope>
    <source>
        <strain evidence="4">CGMCC 1.12813</strain>
    </source>
</reference>
<dbReference type="CDD" id="cd05251">
    <property type="entry name" value="NmrA_like_SDR_a"/>
    <property type="match status" value="1"/>
</dbReference>
<sequence>MTPTQQLPIAVIGATGQQGRSVVDALLESDVPVRALVRAPESSGARALSAAGAEVVKADQENPESLAEALADVASLFYMTTFEGADGTDGEVRRGRAVADAAARAGVPRVVYSSVGGAERSTGIPHFDSKFEVEKHLRGALPAAIIRPVFFMENLIPQLTPNDDGEIVIRMPMPGDVAVQMIAVRDIGRAAARLLLEPNAIDGDSIEVAGDELTLDRVAAQAGEIFGVPARFETIPLEYLGDDEDLKAMFRWFARGRAYRADLAESRSLVAGMSDLGSWMAAQVRDGRRESIATA</sequence>
<protein>
    <recommendedName>
        <fullName evidence="3">NmrA-like domain-containing protein</fullName>
    </recommendedName>
</protein>
<evidence type="ECO:0000256" key="1">
    <source>
        <dbReference type="ARBA" id="ARBA00006328"/>
    </source>
</evidence>
<feature type="domain" description="NmrA-like" evidence="3">
    <location>
        <begin position="9"/>
        <end position="260"/>
    </location>
</feature>
<dbReference type="SUPFAM" id="SSF51735">
    <property type="entry name" value="NAD(P)-binding Rossmann-fold domains"/>
    <property type="match status" value="1"/>
</dbReference>
<evidence type="ECO:0000313" key="4">
    <source>
        <dbReference type="EMBL" id="GGB13527.1"/>
    </source>
</evidence>
<reference evidence="4" key="1">
    <citation type="journal article" date="2014" name="Int. J. Syst. Evol. Microbiol.">
        <title>Complete genome sequence of Corynebacterium casei LMG S-19264T (=DSM 44701T), isolated from a smear-ripened cheese.</title>
        <authorList>
            <consortium name="US DOE Joint Genome Institute (JGI-PGF)"/>
            <person name="Walter F."/>
            <person name="Albersmeier A."/>
            <person name="Kalinowski J."/>
            <person name="Ruckert C."/>
        </authorList>
    </citation>
    <scope>NUCLEOTIDE SEQUENCE</scope>
    <source>
        <strain evidence="4">CGMCC 1.12813</strain>
    </source>
</reference>
<keyword evidence="2" id="KW-0521">NADP</keyword>
<evidence type="ECO:0000313" key="5">
    <source>
        <dbReference type="Proteomes" id="UP000606922"/>
    </source>
</evidence>
<dbReference type="EMBL" id="BMGB01000002">
    <property type="protein sequence ID" value="GGB13527.1"/>
    <property type="molecule type" value="Genomic_DNA"/>
</dbReference>
<name>A0A916WLK9_9MICO</name>
<dbReference type="RefSeq" id="WP_188511568.1">
    <property type="nucleotide sequence ID" value="NZ_BMGB01000002.1"/>
</dbReference>
<evidence type="ECO:0000256" key="2">
    <source>
        <dbReference type="ARBA" id="ARBA00022857"/>
    </source>
</evidence>
<accession>A0A916WLK9</accession>
<dbReference type="PANTHER" id="PTHR42748">
    <property type="entry name" value="NITROGEN METABOLITE REPRESSION PROTEIN NMRA FAMILY MEMBER"/>
    <property type="match status" value="1"/>
</dbReference>
<dbReference type="InterPro" id="IPR008030">
    <property type="entry name" value="NmrA-like"/>
</dbReference>